<dbReference type="RefSeq" id="WP_198874667.1">
    <property type="nucleotide sequence ID" value="NZ_JAEKMH010000001.1"/>
</dbReference>
<dbReference type="AlphaFoldDB" id="A0A934IUX8"/>
<dbReference type="EMBL" id="JAEKMH010000001">
    <property type="protein sequence ID" value="MBJ3783430.1"/>
    <property type="molecule type" value="Genomic_DNA"/>
</dbReference>
<proteinExistence type="predicted"/>
<sequence>MLAWAIGIVVVALGIGAAYGVLRLVEVLDLNSLRVATLEQRLSDTETRLLGAEASLLEAAASLAELEARPMHLVAILRPDEDGQWFIQNDVDHRPFGIDTYIEQTPDSIKIFTCCGAPRDFAGSIQINGDDQFGTTITGHANLGTGGATIEVRANGVKIDPADIWSYLPPGGGNFWIDMSMMSAVAN</sequence>
<keyword evidence="2" id="KW-1185">Reference proteome</keyword>
<reference evidence="1" key="1">
    <citation type="submission" date="2020-12" db="EMBL/GenBank/DDBJ databases">
        <title>Devosia sp. MSA67 isolated from Mo River.</title>
        <authorList>
            <person name="Ma F."/>
            <person name="Zi Z."/>
        </authorList>
    </citation>
    <scope>NUCLEOTIDE SEQUENCE</scope>
    <source>
        <strain evidence="1">MSA67</strain>
    </source>
</reference>
<dbReference type="Proteomes" id="UP000602124">
    <property type="component" value="Unassembled WGS sequence"/>
</dbReference>
<accession>A0A934IUX8</accession>
<evidence type="ECO:0000313" key="2">
    <source>
        <dbReference type="Proteomes" id="UP000602124"/>
    </source>
</evidence>
<name>A0A934IUX8_9HYPH</name>
<protein>
    <submittedName>
        <fullName evidence="1">Uncharacterized protein</fullName>
    </submittedName>
</protein>
<gene>
    <name evidence="1" type="ORF">JEQ47_01740</name>
</gene>
<organism evidence="1 2">
    <name type="scientific">Devosia sediminis</name>
    <dbReference type="NCBI Taxonomy" id="2798801"/>
    <lineage>
        <taxon>Bacteria</taxon>
        <taxon>Pseudomonadati</taxon>
        <taxon>Pseudomonadota</taxon>
        <taxon>Alphaproteobacteria</taxon>
        <taxon>Hyphomicrobiales</taxon>
        <taxon>Devosiaceae</taxon>
        <taxon>Devosia</taxon>
    </lineage>
</organism>
<evidence type="ECO:0000313" key="1">
    <source>
        <dbReference type="EMBL" id="MBJ3783430.1"/>
    </source>
</evidence>
<comment type="caution">
    <text evidence="1">The sequence shown here is derived from an EMBL/GenBank/DDBJ whole genome shotgun (WGS) entry which is preliminary data.</text>
</comment>